<dbReference type="PANTHER" id="PTHR38107:SF3">
    <property type="entry name" value="LYSOZYME RRRD-RELATED"/>
    <property type="match status" value="1"/>
</dbReference>
<dbReference type="Gene3D" id="1.10.530.40">
    <property type="match status" value="1"/>
</dbReference>
<proteinExistence type="inferred from homology"/>
<feature type="compositionally biased region" description="Low complexity" evidence="5">
    <location>
        <begin position="264"/>
        <end position="299"/>
    </location>
</feature>
<feature type="compositionally biased region" description="Acidic residues" evidence="5">
    <location>
        <begin position="224"/>
        <end position="234"/>
    </location>
</feature>
<keyword evidence="6" id="KW-0472">Membrane</keyword>
<feature type="compositionally biased region" description="Low complexity" evidence="5">
    <location>
        <begin position="366"/>
        <end position="394"/>
    </location>
</feature>
<dbReference type="CDD" id="cd00737">
    <property type="entry name" value="lyz_endolysin_autolysin"/>
    <property type="match status" value="1"/>
</dbReference>
<keyword evidence="6" id="KW-0812">Transmembrane</keyword>
<dbReference type="PANTHER" id="PTHR38107">
    <property type="match status" value="1"/>
</dbReference>
<feature type="compositionally biased region" description="Low complexity" evidence="5">
    <location>
        <begin position="401"/>
        <end position="418"/>
    </location>
</feature>
<dbReference type="OrthoDB" id="5327667at2"/>
<feature type="compositionally biased region" description="Pro residues" evidence="5">
    <location>
        <begin position="304"/>
        <end position="316"/>
    </location>
</feature>
<name>A0A2U2BR73_9PROT</name>
<comment type="caution">
    <text evidence="7">The sequence shown here is derived from an EMBL/GenBank/DDBJ whole genome shotgun (WGS) entry which is preliminary data.</text>
</comment>
<dbReference type="GO" id="GO:0042742">
    <property type="term" value="P:defense response to bacterium"/>
    <property type="evidence" value="ECO:0007669"/>
    <property type="project" value="UniProtKB-KW"/>
</dbReference>
<keyword evidence="6" id="KW-1133">Transmembrane helix</keyword>
<dbReference type="GO" id="GO:0016998">
    <property type="term" value="P:cell wall macromolecule catabolic process"/>
    <property type="evidence" value="ECO:0007669"/>
    <property type="project" value="InterPro"/>
</dbReference>
<comment type="similarity">
    <text evidence="4">Belongs to the glycosyl hydrolase 24 family.</text>
</comment>
<dbReference type="InterPro" id="IPR023347">
    <property type="entry name" value="Lysozyme_dom_sf"/>
</dbReference>
<gene>
    <name evidence="7" type="ORF">DDZ18_12125</name>
</gene>
<feature type="region of interest" description="Disordered" evidence="5">
    <location>
        <begin position="351"/>
        <end position="418"/>
    </location>
</feature>
<keyword evidence="3" id="KW-1035">Host cytoplasm</keyword>
<dbReference type="RefSeq" id="WP_109253666.1">
    <property type="nucleotide sequence ID" value="NZ_QEXV01000006.1"/>
</dbReference>
<feature type="transmembrane region" description="Helical" evidence="6">
    <location>
        <begin position="512"/>
        <end position="533"/>
    </location>
</feature>
<evidence type="ECO:0000256" key="3">
    <source>
        <dbReference type="ARBA" id="ARBA00023200"/>
    </source>
</evidence>
<feature type="compositionally biased region" description="Acidic residues" evidence="5">
    <location>
        <begin position="182"/>
        <end position="193"/>
    </location>
</feature>
<dbReference type="SUPFAM" id="SSF53955">
    <property type="entry name" value="Lysozyme-like"/>
    <property type="match status" value="1"/>
</dbReference>
<accession>A0A2U2BR73</accession>
<evidence type="ECO:0000256" key="6">
    <source>
        <dbReference type="SAM" id="Phobius"/>
    </source>
</evidence>
<keyword evidence="8" id="KW-1185">Reference proteome</keyword>
<dbReference type="InterPro" id="IPR002196">
    <property type="entry name" value="Glyco_hydro_24"/>
</dbReference>
<feature type="region of interest" description="Disordered" evidence="5">
    <location>
        <begin position="152"/>
        <end position="171"/>
    </location>
</feature>
<evidence type="ECO:0000256" key="1">
    <source>
        <dbReference type="ARBA" id="ARBA00022529"/>
    </source>
</evidence>
<organism evidence="7 8">
    <name type="scientific">Marinicauda salina</name>
    <dbReference type="NCBI Taxonomy" id="2135793"/>
    <lineage>
        <taxon>Bacteria</taxon>
        <taxon>Pseudomonadati</taxon>
        <taxon>Pseudomonadota</taxon>
        <taxon>Alphaproteobacteria</taxon>
        <taxon>Maricaulales</taxon>
        <taxon>Maricaulaceae</taxon>
        <taxon>Marinicauda</taxon>
    </lineage>
</organism>
<dbReference type="Proteomes" id="UP000245168">
    <property type="component" value="Unassembled WGS sequence"/>
</dbReference>
<sequence length="541" mass="56884">MKPRLKSTRAARDLIMAHEPFVPEARRRGRRWVVGFGHTASAKEGVAVSRENAELLLIYDVLQAERAVEQAVGEDLPEPTRDALVSFAASIGPGAFKVSDVARLARAGKHREAAAAIETWVRAEEDGRLVVSERLVRRRAAEKALYLKGLEADERPAPDAGASAQEEPRIGPLVDLEIEFEEPPEEAEAEAPEPEASAAETEPVAQPAPAEPEPRPEPAPEAEAPPEPEPESEPAPEVSPEPTGAPEPAAASGEEETAPADQGAVVREVMARMAAQISSGAQRASSEAQAEAPEPQVEIESGEPPAPAPAPEPAPAVEPDAQLGYSFLTPAVARVSSDAAAAVVEEVEAPVAEVAPAPEPEPEPAPEAVEPEPAAPEVDAQEEAGPGPAAGPEPQHSPVKRGTAARPGGAAGPREAAGYSGEVAGAGRLAEFEPEEPEVEEDEVSPRHVAGAEAEDEFAAEEEPVQARQGGGDWIYVANLVVGLVLFGVGAWDLLTSFARYQREGFLFFGPVAFFMGALLSLASGWFVAARFFRRRSSSAR</sequence>
<feature type="compositionally biased region" description="Acidic residues" evidence="5">
    <location>
        <begin position="432"/>
        <end position="443"/>
    </location>
</feature>
<dbReference type="AlphaFoldDB" id="A0A2U2BR73"/>
<evidence type="ECO:0000256" key="4">
    <source>
        <dbReference type="RuleBase" id="RU003788"/>
    </source>
</evidence>
<dbReference type="GO" id="GO:0009253">
    <property type="term" value="P:peptidoglycan catabolic process"/>
    <property type="evidence" value="ECO:0007669"/>
    <property type="project" value="InterPro"/>
</dbReference>
<protein>
    <recommendedName>
        <fullName evidence="4">Lysozyme</fullName>
        <ecNumber evidence="4">3.2.1.17</ecNumber>
    </recommendedName>
</protein>
<dbReference type="GO" id="GO:0003796">
    <property type="term" value="F:lysozyme activity"/>
    <property type="evidence" value="ECO:0007669"/>
    <property type="project" value="UniProtKB-EC"/>
</dbReference>
<feature type="compositionally biased region" description="Acidic residues" evidence="5">
    <location>
        <begin position="453"/>
        <end position="464"/>
    </location>
</feature>
<reference evidence="8" key="1">
    <citation type="submission" date="2018-05" db="EMBL/GenBank/DDBJ databases">
        <authorList>
            <person name="Liu B.-T."/>
        </authorList>
    </citation>
    <scope>NUCLEOTIDE SEQUENCE [LARGE SCALE GENOMIC DNA]</scope>
    <source>
        <strain evidence="8">WD6-1</strain>
    </source>
</reference>
<dbReference type="InterPro" id="IPR033907">
    <property type="entry name" value="Endolysin_autolysin"/>
</dbReference>
<dbReference type="GO" id="GO:0031640">
    <property type="term" value="P:killing of cells of another organism"/>
    <property type="evidence" value="ECO:0007669"/>
    <property type="project" value="UniProtKB-KW"/>
</dbReference>
<dbReference type="EC" id="3.2.1.17" evidence="4"/>
<dbReference type="InterPro" id="IPR023346">
    <property type="entry name" value="Lysozyme-like_dom_sf"/>
</dbReference>
<evidence type="ECO:0000256" key="2">
    <source>
        <dbReference type="ARBA" id="ARBA00022638"/>
    </source>
</evidence>
<evidence type="ECO:0000313" key="8">
    <source>
        <dbReference type="Proteomes" id="UP000245168"/>
    </source>
</evidence>
<keyword evidence="4" id="KW-0378">Hydrolase</keyword>
<evidence type="ECO:0000313" key="7">
    <source>
        <dbReference type="EMBL" id="PWE16511.1"/>
    </source>
</evidence>
<keyword evidence="1 4" id="KW-0929">Antimicrobial</keyword>
<feature type="region of interest" description="Disordered" evidence="5">
    <location>
        <begin position="182"/>
        <end position="322"/>
    </location>
</feature>
<dbReference type="InterPro" id="IPR051018">
    <property type="entry name" value="Bacteriophage_GH24"/>
</dbReference>
<dbReference type="Pfam" id="PF00959">
    <property type="entry name" value="Phage_lysozyme"/>
    <property type="match status" value="1"/>
</dbReference>
<feature type="region of interest" description="Disordered" evidence="5">
    <location>
        <begin position="432"/>
        <end position="465"/>
    </location>
</feature>
<dbReference type="EMBL" id="QEXV01000006">
    <property type="protein sequence ID" value="PWE16511.1"/>
    <property type="molecule type" value="Genomic_DNA"/>
</dbReference>
<keyword evidence="2 4" id="KW-0081">Bacteriolytic enzyme</keyword>
<comment type="catalytic activity">
    <reaction evidence="4">
        <text>Hydrolysis of (1-&gt;4)-beta-linkages between N-acetylmuramic acid and N-acetyl-D-glucosamine residues in a peptidoglycan and between N-acetyl-D-glucosamine residues in chitodextrins.</text>
        <dbReference type="EC" id="3.2.1.17"/>
    </reaction>
</comment>
<evidence type="ECO:0000256" key="5">
    <source>
        <dbReference type="SAM" id="MobiDB-lite"/>
    </source>
</evidence>
<keyword evidence="4" id="KW-0326">Glycosidase</keyword>
<feature type="compositionally biased region" description="Low complexity" evidence="5">
    <location>
        <begin position="194"/>
        <end position="208"/>
    </location>
</feature>
<feature type="transmembrane region" description="Helical" evidence="6">
    <location>
        <begin position="474"/>
        <end position="492"/>
    </location>
</feature>